<accession>A0ABT0USZ7</accession>
<dbReference type="RefSeq" id="WP_250922048.1">
    <property type="nucleotide sequence ID" value="NZ_JAMQAW010000032.1"/>
</dbReference>
<comment type="caution">
    <text evidence="1">The sequence shown here is derived from an EMBL/GenBank/DDBJ whole genome shotgun (WGS) entry which is preliminary data.</text>
</comment>
<gene>
    <name evidence="1" type="ORF">NBG84_26135</name>
</gene>
<name>A0ABT0USZ7_9ACTN</name>
<proteinExistence type="predicted"/>
<keyword evidence="2" id="KW-1185">Reference proteome</keyword>
<evidence type="ECO:0000313" key="1">
    <source>
        <dbReference type="EMBL" id="MCM2391722.1"/>
    </source>
</evidence>
<dbReference type="EMBL" id="JAMQAW010000032">
    <property type="protein sequence ID" value="MCM2391722.1"/>
    <property type="molecule type" value="Genomic_DNA"/>
</dbReference>
<evidence type="ECO:0000313" key="2">
    <source>
        <dbReference type="Proteomes" id="UP001431429"/>
    </source>
</evidence>
<dbReference type="Proteomes" id="UP001431429">
    <property type="component" value="Unassembled WGS sequence"/>
</dbReference>
<organism evidence="1 2">
    <name type="scientific">Streptomyces albipurpureus</name>
    <dbReference type="NCBI Taxonomy" id="2897419"/>
    <lineage>
        <taxon>Bacteria</taxon>
        <taxon>Bacillati</taxon>
        <taxon>Actinomycetota</taxon>
        <taxon>Actinomycetes</taxon>
        <taxon>Kitasatosporales</taxon>
        <taxon>Streptomycetaceae</taxon>
        <taxon>Streptomyces</taxon>
    </lineage>
</organism>
<protein>
    <submittedName>
        <fullName evidence="1">Uncharacterized protein</fullName>
    </submittedName>
</protein>
<reference evidence="1" key="1">
    <citation type="submission" date="2022-06" db="EMBL/GenBank/DDBJ databases">
        <title>Genome public.</title>
        <authorList>
            <person name="Sun Q."/>
        </authorList>
    </citation>
    <scope>NUCLEOTIDE SEQUENCE</scope>
    <source>
        <strain evidence="1">CWNU-1</strain>
    </source>
</reference>
<sequence length="81" mass="8788">MKRLVAYLNDLSIRLYVRLQTLAAMEPVRLRAALTALILAGAFIFPSLAAPALAERLVAIGVIALPILMGESTRRKVTPSE</sequence>